<evidence type="ECO:0000313" key="2">
    <source>
        <dbReference type="Proteomes" id="UP001623660"/>
    </source>
</evidence>
<accession>A0ABW8SSL6</accession>
<keyword evidence="2" id="KW-1185">Reference proteome</keyword>
<name>A0ABW8SSL6_9CLOT</name>
<sequence length="90" mass="10467">MKAISNEMIKDTVDQAFVEKIISFSEIDIYKATSGMSKEGVRLLVFINHLILEWIREVVNREQDLVTPETKIRIIKEIFNAMDKYMDGES</sequence>
<gene>
    <name evidence="1" type="ORF">ACJDU8_18940</name>
</gene>
<proteinExistence type="predicted"/>
<dbReference type="EMBL" id="JBJHZX010000034">
    <property type="protein sequence ID" value="MFL0197625.1"/>
    <property type="molecule type" value="Genomic_DNA"/>
</dbReference>
<dbReference type="Proteomes" id="UP001623660">
    <property type="component" value="Unassembled WGS sequence"/>
</dbReference>
<dbReference type="RefSeq" id="WP_406793728.1">
    <property type="nucleotide sequence ID" value="NZ_JBJHZX010000034.1"/>
</dbReference>
<organism evidence="1 2">
    <name type="scientific">Candidatus Clostridium eludens</name>
    <dbReference type="NCBI Taxonomy" id="3381663"/>
    <lineage>
        <taxon>Bacteria</taxon>
        <taxon>Bacillati</taxon>
        <taxon>Bacillota</taxon>
        <taxon>Clostridia</taxon>
        <taxon>Eubacteriales</taxon>
        <taxon>Clostridiaceae</taxon>
        <taxon>Clostridium</taxon>
    </lineage>
</organism>
<protein>
    <submittedName>
        <fullName evidence="1">Uncharacterized protein</fullName>
    </submittedName>
</protein>
<reference evidence="1 2" key="1">
    <citation type="submission" date="2024-11" db="EMBL/GenBank/DDBJ databases">
        <authorList>
            <person name="Heng Y.C."/>
            <person name="Lim A.C.H."/>
            <person name="Lee J.K.Y."/>
            <person name="Kittelmann S."/>
        </authorList>
    </citation>
    <scope>NUCLEOTIDE SEQUENCE [LARGE SCALE GENOMIC DNA]</scope>
    <source>
        <strain evidence="1 2">WILCCON 0269</strain>
    </source>
</reference>
<comment type="caution">
    <text evidence="1">The sequence shown here is derived from an EMBL/GenBank/DDBJ whole genome shotgun (WGS) entry which is preliminary data.</text>
</comment>
<evidence type="ECO:0000313" key="1">
    <source>
        <dbReference type="EMBL" id="MFL0197625.1"/>
    </source>
</evidence>